<feature type="chain" id="PRO_5011517754" description="MetA-pathway of phenol degradation" evidence="2">
    <location>
        <begin position="26"/>
        <end position="405"/>
    </location>
</feature>
<reference evidence="3 4" key="1">
    <citation type="submission" date="2016-10" db="EMBL/GenBank/DDBJ databases">
        <authorList>
            <person name="de Groot N.N."/>
        </authorList>
    </citation>
    <scope>NUCLEOTIDE SEQUENCE [LARGE SCALE GENOMIC DNA]</scope>
    <source>
        <strain evidence="3 4">DSM 25584</strain>
    </source>
</reference>
<feature type="compositionally biased region" description="Basic and acidic residues" evidence="1">
    <location>
        <begin position="88"/>
        <end position="101"/>
    </location>
</feature>
<feature type="signal peptide" evidence="2">
    <location>
        <begin position="1"/>
        <end position="25"/>
    </location>
</feature>
<feature type="region of interest" description="Disordered" evidence="1">
    <location>
        <begin position="53"/>
        <end position="101"/>
    </location>
</feature>
<organism evidence="3 4">
    <name type="scientific">Limimonas halophila</name>
    <dbReference type="NCBI Taxonomy" id="1082479"/>
    <lineage>
        <taxon>Bacteria</taxon>
        <taxon>Pseudomonadati</taxon>
        <taxon>Pseudomonadota</taxon>
        <taxon>Alphaproteobacteria</taxon>
        <taxon>Rhodospirillales</taxon>
        <taxon>Rhodovibrionaceae</taxon>
        <taxon>Limimonas</taxon>
    </lineage>
</organism>
<dbReference type="AlphaFoldDB" id="A0A1G7QYT7"/>
<gene>
    <name evidence="3" type="ORF">SAMN05216241_104198</name>
</gene>
<dbReference type="Pfam" id="PF13557">
    <property type="entry name" value="Phenol_MetA_deg"/>
    <property type="match status" value="1"/>
</dbReference>
<dbReference type="EMBL" id="FNCE01000004">
    <property type="protein sequence ID" value="SDG03673.1"/>
    <property type="molecule type" value="Genomic_DNA"/>
</dbReference>
<evidence type="ECO:0008006" key="5">
    <source>
        <dbReference type="Google" id="ProtNLM"/>
    </source>
</evidence>
<keyword evidence="2" id="KW-0732">Signal</keyword>
<dbReference type="InterPro" id="IPR025737">
    <property type="entry name" value="FApF"/>
</dbReference>
<accession>A0A1G7QYT7</accession>
<evidence type="ECO:0000313" key="3">
    <source>
        <dbReference type="EMBL" id="SDG03673.1"/>
    </source>
</evidence>
<keyword evidence="4" id="KW-1185">Reference proteome</keyword>
<dbReference type="OrthoDB" id="5297564at2"/>
<evidence type="ECO:0000256" key="1">
    <source>
        <dbReference type="SAM" id="MobiDB-lite"/>
    </source>
</evidence>
<sequence length="405" mass="43242">MIGGTTAAHTSVVALLATTILTAPAAAQSGDTASRLALNHELSWREMVAPGFRDSLDLDPAPGDRQLAQATNGASQQAAGQTGGQSGQEKRPDVPTIRERGGVLTSPGALVIEPSVEFQNDNVSRFIANGVQIIDTAFLGVIEATEVDRNAITSSITARYGVTSRFEVEVKVPFVYRDEEQTNTVVEQNSETVTTSNLSQGDLGDIEFAGHYQLTSGTGFLPVTVANLRVKSTTGEGPFEVPRDANGVETEPTTGSGFWAVEPSLTMLVPSDPVVFYGNVGYLFNFERDVNETFGNQQGQQGGQTTIGEVDPGDTVRLGFGMAFGLNQRTSLSLGYQHDFIRQTDTEVNQQSQTSESLQVGSLTLGTNYQASESTAINVNIQAGVTEEAPDVRLLVRVPIQFQVF</sequence>
<dbReference type="STRING" id="1082479.SAMN05216241_104198"/>
<proteinExistence type="predicted"/>
<protein>
    <recommendedName>
        <fullName evidence="5">MetA-pathway of phenol degradation</fullName>
    </recommendedName>
</protein>
<evidence type="ECO:0000256" key="2">
    <source>
        <dbReference type="SAM" id="SignalP"/>
    </source>
</evidence>
<evidence type="ECO:0000313" key="4">
    <source>
        <dbReference type="Proteomes" id="UP000199415"/>
    </source>
</evidence>
<dbReference type="RefSeq" id="WP_143006197.1">
    <property type="nucleotide sequence ID" value="NZ_FNCE01000004.1"/>
</dbReference>
<dbReference type="InterPro" id="IPR036709">
    <property type="entry name" value="Autotransporte_beta_dom_sf"/>
</dbReference>
<dbReference type="SUPFAM" id="SSF103515">
    <property type="entry name" value="Autotransporter"/>
    <property type="match status" value="1"/>
</dbReference>
<name>A0A1G7QYT7_9PROT</name>
<feature type="compositionally biased region" description="Low complexity" evidence="1">
    <location>
        <begin position="68"/>
        <end position="80"/>
    </location>
</feature>
<dbReference type="Proteomes" id="UP000199415">
    <property type="component" value="Unassembled WGS sequence"/>
</dbReference>